<dbReference type="Gene3D" id="3.40.30.10">
    <property type="entry name" value="Glutaredoxin"/>
    <property type="match status" value="1"/>
</dbReference>
<proteinExistence type="predicted"/>
<evidence type="ECO:0000256" key="1">
    <source>
        <dbReference type="ARBA" id="ARBA00023157"/>
    </source>
</evidence>
<dbReference type="SUPFAM" id="SSF52833">
    <property type="entry name" value="Thioredoxin-like"/>
    <property type="match status" value="1"/>
</dbReference>
<evidence type="ECO:0000259" key="2">
    <source>
        <dbReference type="PROSITE" id="PS51352"/>
    </source>
</evidence>
<dbReference type="EMBL" id="HBHQ01013544">
    <property type="protein sequence ID" value="CAD9817170.1"/>
    <property type="molecule type" value="Transcribed_RNA"/>
</dbReference>
<name>A0A7S2UEL2_9STRA</name>
<dbReference type="Pfam" id="PF00085">
    <property type="entry name" value="Thioredoxin"/>
    <property type="match status" value="1"/>
</dbReference>
<dbReference type="PROSITE" id="PS51352">
    <property type="entry name" value="THIOREDOXIN_2"/>
    <property type="match status" value="1"/>
</dbReference>
<dbReference type="InterPro" id="IPR036249">
    <property type="entry name" value="Thioredoxin-like_sf"/>
</dbReference>
<dbReference type="PANTHER" id="PTHR46115">
    <property type="entry name" value="THIOREDOXIN-LIKE PROTEIN 1"/>
    <property type="match status" value="1"/>
</dbReference>
<dbReference type="AlphaFoldDB" id="A0A7S2UEL2"/>
<organism evidence="3">
    <name type="scientific">Attheya septentrionalis</name>
    <dbReference type="NCBI Taxonomy" id="420275"/>
    <lineage>
        <taxon>Eukaryota</taxon>
        <taxon>Sar</taxon>
        <taxon>Stramenopiles</taxon>
        <taxon>Ochrophyta</taxon>
        <taxon>Bacillariophyta</taxon>
        <taxon>Coscinodiscophyceae</taxon>
        <taxon>Chaetocerotophycidae</taxon>
        <taxon>Chaetocerotales</taxon>
        <taxon>Attheyaceae</taxon>
        <taxon>Attheya</taxon>
    </lineage>
</organism>
<accession>A0A7S2UEL2</accession>
<keyword evidence="1" id="KW-1015">Disulfide bond</keyword>
<evidence type="ECO:0000313" key="3">
    <source>
        <dbReference type="EMBL" id="CAD9817170.1"/>
    </source>
</evidence>
<dbReference type="CDD" id="cd02947">
    <property type="entry name" value="TRX_family"/>
    <property type="match status" value="1"/>
</dbReference>
<protein>
    <recommendedName>
        <fullName evidence="2">Thioredoxin domain-containing protein</fullName>
    </recommendedName>
</protein>
<reference evidence="3" key="1">
    <citation type="submission" date="2021-01" db="EMBL/GenBank/DDBJ databases">
        <authorList>
            <person name="Corre E."/>
            <person name="Pelletier E."/>
            <person name="Niang G."/>
            <person name="Scheremetjew M."/>
            <person name="Finn R."/>
            <person name="Kale V."/>
            <person name="Holt S."/>
            <person name="Cochrane G."/>
            <person name="Meng A."/>
            <person name="Brown T."/>
            <person name="Cohen L."/>
        </authorList>
    </citation>
    <scope>NUCLEOTIDE SEQUENCE</scope>
    <source>
        <strain evidence="3">CCMP2084</strain>
    </source>
</reference>
<feature type="domain" description="Thioredoxin" evidence="2">
    <location>
        <begin position="133"/>
        <end position="259"/>
    </location>
</feature>
<gene>
    <name evidence="3" type="ORF">ASEP1449_LOCUS9002</name>
</gene>
<sequence length="291" mass="32544">MTELSMDRCVQDSGGSCRKTSVLCREATELRFQSTSHSVCRRSKIMQTMVICVALLLLNSVQGFVPTHSFTCPFVSSSECSKIHNGKSSAPVDPPFRRNLSSRKVSNVMAPREEVSTFEQRMRNLVTRSNTQNTVKRQKRDIAHGNRPGNVKVVTTLEEYKEHIGGEKDKLIVVRFYATWCKACRAAAPPFYRLANTFTEVQFVEVPVTEKNANLHQGLGIPSLPYSHIYHPDGGLVQELKMTKRHMPALAHSIKSYISGSCELKDGETNSPYELKASKQDESKNVAGHVL</sequence>
<dbReference type="InterPro" id="IPR013766">
    <property type="entry name" value="Thioredoxin_domain"/>
</dbReference>